<feature type="domain" description="Immunoglobulin" evidence="3">
    <location>
        <begin position="24"/>
        <end position="122"/>
    </location>
</feature>
<reference evidence="4 5" key="1">
    <citation type="submission" date="2020-06" db="EMBL/GenBank/DDBJ databases">
        <authorList>
            <person name="Li R."/>
            <person name="Bekaert M."/>
        </authorList>
    </citation>
    <scope>NUCLEOTIDE SEQUENCE [LARGE SCALE GENOMIC DNA]</scope>
    <source>
        <strain evidence="5">wild</strain>
    </source>
</reference>
<proteinExistence type="predicted"/>
<dbReference type="SUPFAM" id="SSF48726">
    <property type="entry name" value="Immunoglobulin"/>
    <property type="match status" value="1"/>
</dbReference>
<dbReference type="InterPro" id="IPR013783">
    <property type="entry name" value="Ig-like_fold"/>
</dbReference>
<keyword evidence="1" id="KW-0472">Membrane</keyword>
<dbReference type="EMBL" id="CACVKT020000481">
    <property type="protein sequence ID" value="CAC5359462.1"/>
    <property type="molecule type" value="Genomic_DNA"/>
</dbReference>
<keyword evidence="5" id="KW-1185">Reference proteome</keyword>
<evidence type="ECO:0000256" key="1">
    <source>
        <dbReference type="SAM" id="Phobius"/>
    </source>
</evidence>
<keyword evidence="1" id="KW-1133">Transmembrane helix</keyword>
<accession>A0A6J8A328</accession>
<organism evidence="4 5">
    <name type="scientific">Mytilus coruscus</name>
    <name type="common">Sea mussel</name>
    <dbReference type="NCBI Taxonomy" id="42192"/>
    <lineage>
        <taxon>Eukaryota</taxon>
        <taxon>Metazoa</taxon>
        <taxon>Spiralia</taxon>
        <taxon>Lophotrochozoa</taxon>
        <taxon>Mollusca</taxon>
        <taxon>Bivalvia</taxon>
        <taxon>Autobranchia</taxon>
        <taxon>Pteriomorphia</taxon>
        <taxon>Mytilida</taxon>
        <taxon>Mytiloidea</taxon>
        <taxon>Mytilidae</taxon>
        <taxon>Mytilinae</taxon>
        <taxon>Mytilus</taxon>
    </lineage>
</organism>
<feature type="chain" id="PRO_5026950432" description="Immunoglobulin domain-containing protein" evidence="2">
    <location>
        <begin position="20"/>
        <end position="206"/>
    </location>
</feature>
<gene>
    <name evidence="4" type="ORF">MCOR_2304</name>
</gene>
<dbReference type="Proteomes" id="UP000507470">
    <property type="component" value="Unassembled WGS sequence"/>
</dbReference>
<evidence type="ECO:0000313" key="5">
    <source>
        <dbReference type="Proteomes" id="UP000507470"/>
    </source>
</evidence>
<dbReference type="InterPro" id="IPR003599">
    <property type="entry name" value="Ig_sub"/>
</dbReference>
<name>A0A6J8A328_MYTCO</name>
<keyword evidence="2" id="KW-0732">Signal</keyword>
<feature type="signal peptide" evidence="2">
    <location>
        <begin position="1"/>
        <end position="19"/>
    </location>
</feature>
<feature type="transmembrane region" description="Helical" evidence="1">
    <location>
        <begin position="136"/>
        <end position="158"/>
    </location>
</feature>
<dbReference type="InterPro" id="IPR036179">
    <property type="entry name" value="Ig-like_dom_sf"/>
</dbReference>
<dbReference type="InterPro" id="IPR013106">
    <property type="entry name" value="Ig_V-set"/>
</dbReference>
<evidence type="ECO:0000313" key="4">
    <source>
        <dbReference type="EMBL" id="CAC5359462.1"/>
    </source>
</evidence>
<dbReference type="AlphaFoldDB" id="A0A6J8A328"/>
<dbReference type="Gene3D" id="2.60.40.10">
    <property type="entry name" value="Immunoglobulins"/>
    <property type="match status" value="1"/>
</dbReference>
<protein>
    <recommendedName>
        <fullName evidence="3">Immunoglobulin domain-containing protein</fullName>
    </recommendedName>
</protein>
<sequence>MLAILAVIAIAVTIQMISGIGNETIKVKVQKGRTIVLKCSISEGEATWLGPDVNNAGQGNVIYFLNNDKNPNLNLTKYSLQENAGGYDLIIVNFQEENTGCYFCRFSNDGLFHEMRYNVSLLVPKSKQGNKEQSSIILLVLLPVVLIGGSFTIIGLLARVKGITIDLDVSVDTGATSNYRNTDESTAVKLYVISIVLSVAIVIDCE</sequence>
<keyword evidence="1" id="KW-0812">Transmembrane</keyword>
<dbReference type="SMART" id="SM00409">
    <property type="entry name" value="IG"/>
    <property type="match status" value="1"/>
</dbReference>
<evidence type="ECO:0000259" key="3">
    <source>
        <dbReference type="SMART" id="SM00409"/>
    </source>
</evidence>
<dbReference type="Pfam" id="PF07686">
    <property type="entry name" value="V-set"/>
    <property type="match status" value="1"/>
</dbReference>
<evidence type="ECO:0000256" key="2">
    <source>
        <dbReference type="SAM" id="SignalP"/>
    </source>
</evidence>